<dbReference type="RefSeq" id="WP_145375722.1">
    <property type="nucleotide sequence ID" value="NZ_CP036276.1"/>
</dbReference>
<dbReference type="KEGG" id="sdyn:Mal52_20420"/>
<accession>A0A517ZM69</accession>
<dbReference type="SUPFAM" id="SSF52047">
    <property type="entry name" value="RNI-like"/>
    <property type="match status" value="1"/>
</dbReference>
<name>A0A517ZM69_9PLAN</name>
<dbReference type="Gene3D" id="3.80.10.10">
    <property type="entry name" value="Ribonuclease Inhibitor"/>
    <property type="match status" value="1"/>
</dbReference>
<dbReference type="PROSITE" id="PS51257">
    <property type="entry name" value="PROKAR_LIPOPROTEIN"/>
    <property type="match status" value="1"/>
</dbReference>
<dbReference type="EMBL" id="CP036276">
    <property type="protein sequence ID" value="QDU43566.1"/>
    <property type="molecule type" value="Genomic_DNA"/>
</dbReference>
<keyword evidence="1" id="KW-0812">Transmembrane</keyword>
<gene>
    <name evidence="2" type="ORF">Mal52_20420</name>
</gene>
<evidence type="ECO:0000256" key="1">
    <source>
        <dbReference type="SAM" id="Phobius"/>
    </source>
</evidence>
<keyword evidence="1" id="KW-1133">Transmembrane helix</keyword>
<keyword evidence="3" id="KW-1185">Reference proteome</keyword>
<proteinExistence type="predicted"/>
<evidence type="ECO:0000313" key="2">
    <source>
        <dbReference type="EMBL" id="QDU43566.1"/>
    </source>
</evidence>
<reference evidence="2 3" key="1">
    <citation type="submission" date="2019-02" db="EMBL/GenBank/DDBJ databases">
        <title>Deep-cultivation of Planctomycetes and their phenomic and genomic characterization uncovers novel biology.</title>
        <authorList>
            <person name="Wiegand S."/>
            <person name="Jogler M."/>
            <person name="Boedeker C."/>
            <person name="Pinto D."/>
            <person name="Vollmers J."/>
            <person name="Rivas-Marin E."/>
            <person name="Kohn T."/>
            <person name="Peeters S.H."/>
            <person name="Heuer A."/>
            <person name="Rast P."/>
            <person name="Oberbeckmann S."/>
            <person name="Bunk B."/>
            <person name="Jeske O."/>
            <person name="Meyerdierks A."/>
            <person name="Storesund J.E."/>
            <person name="Kallscheuer N."/>
            <person name="Luecker S."/>
            <person name="Lage O.M."/>
            <person name="Pohl T."/>
            <person name="Merkel B.J."/>
            <person name="Hornburger P."/>
            <person name="Mueller R.-W."/>
            <person name="Bruemmer F."/>
            <person name="Labrenz M."/>
            <person name="Spormann A.M."/>
            <person name="Op den Camp H."/>
            <person name="Overmann J."/>
            <person name="Amann R."/>
            <person name="Jetten M.S.M."/>
            <person name="Mascher T."/>
            <person name="Medema M.H."/>
            <person name="Devos D.P."/>
            <person name="Kaster A.-K."/>
            <person name="Ovreas L."/>
            <person name="Rohde M."/>
            <person name="Galperin M.Y."/>
            <person name="Jogler C."/>
        </authorList>
    </citation>
    <scope>NUCLEOTIDE SEQUENCE [LARGE SCALE GENOMIC DNA]</scope>
    <source>
        <strain evidence="2 3">Mal52</strain>
    </source>
</reference>
<dbReference type="AlphaFoldDB" id="A0A517ZM69"/>
<dbReference type="Proteomes" id="UP000319383">
    <property type="component" value="Chromosome"/>
</dbReference>
<evidence type="ECO:0000313" key="3">
    <source>
        <dbReference type="Proteomes" id="UP000319383"/>
    </source>
</evidence>
<organism evidence="2 3">
    <name type="scientific">Symmachiella dynata</name>
    <dbReference type="NCBI Taxonomy" id="2527995"/>
    <lineage>
        <taxon>Bacteria</taxon>
        <taxon>Pseudomonadati</taxon>
        <taxon>Planctomycetota</taxon>
        <taxon>Planctomycetia</taxon>
        <taxon>Planctomycetales</taxon>
        <taxon>Planctomycetaceae</taxon>
        <taxon>Symmachiella</taxon>
    </lineage>
</organism>
<feature type="transmembrane region" description="Helical" evidence="1">
    <location>
        <begin position="16"/>
        <end position="36"/>
    </location>
</feature>
<keyword evidence="1" id="KW-0472">Membrane</keyword>
<sequence>MTETTPKSRLPRTGTLVVIAIVLLVGCGMMMVWVPYHRNQTAIAEIARLGGRTESEFAPPLWIPDVLASEIMPLFERVYHIDLTETHITDEDLGNFQGLTNLKILWLDNTQVGDVGLQHVGGLTDCSQLSLHNTPVGDDGMEHLRGLKNLHVLWLHHTHVTETGFKRLQAALPECQIHWRPSTP</sequence>
<dbReference type="InterPro" id="IPR032675">
    <property type="entry name" value="LRR_dom_sf"/>
</dbReference>
<protein>
    <submittedName>
        <fullName evidence="2">Leucine Rich repeats (2 copies)</fullName>
    </submittedName>
</protein>